<dbReference type="AlphaFoldDB" id="A0A671DP31"/>
<proteinExistence type="predicted"/>
<feature type="region of interest" description="Disordered" evidence="1">
    <location>
        <begin position="1"/>
        <end position="33"/>
    </location>
</feature>
<feature type="region of interest" description="Disordered" evidence="1">
    <location>
        <begin position="90"/>
        <end position="111"/>
    </location>
</feature>
<dbReference type="GO" id="GO:0005829">
    <property type="term" value="C:cytosol"/>
    <property type="evidence" value="ECO:0007669"/>
    <property type="project" value="TreeGrafter"/>
</dbReference>
<reference evidence="2 3" key="1">
    <citation type="journal article" date="2015" name="Annu Rev Anim Biosci">
        <title>The Genome 10K Project: a way forward.</title>
        <authorList>
            <person name="Koepfli K.P."/>
            <person name="Paten B."/>
            <person name="O'Brien S.J."/>
            <person name="Koepfli K.P."/>
            <person name="Paten B."/>
            <person name="Antunes A."/>
            <person name="Belov K."/>
            <person name="Bustamante C."/>
            <person name="Castoe T.A."/>
            <person name="Clawson H."/>
            <person name="Crawford A.J."/>
            <person name="Diekhans M."/>
            <person name="Distel D."/>
            <person name="Durbin R."/>
            <person name="Earl D."/>
            <person name="Fujita M.K."/>
            <person name="Gamble T."/>
            <person name="Georges A."/>
            <person name="Gemmell N."/>
            <person name="Gilbert M.T."/>
            <person name="Graves J.M."/>
            <person name="Green R.E."/>
            <person name="Hickey G."/>
            <person name="Jarvis E.D."/>
            <person name="Johnson W."/>
            <person name="Komissarov A."/>
            <person name="Korf I."/>
            <person name="Kuhn R."/>
            <person name="Larkin D.M."/>
            <person name="Lewin H."/>
            <person name="Lopez J.V."/>
            <person name="Ma J."/>
            <person name="Marques-Bonet T."/>
            <person name="Miller W."/>
            <person name="Murphy R."/>
            <person name="Pevzner P."/>
            <person name="Shapiro B."/>
            <person name="Steiner C."/>
            <person name="Tamazian G."/>
            <person name="Venkatesh B."/>
            <person name="Wang J."/>
            <person name="Wayne R."/>
            <person name="Wiley E."/>
            <person name="Yang H."/>
            <person name="Zhang G."/>
            <person name="Haussler D."/>
            <person name="Ryder O."/>
            <person name="O'Brien S.J."/>
        </authorList>
    </citation>
    <scope>NUCLEOTIDE SEQUENCE</scope>
</reference>
<dbReference type="Ensembl" id="ENSRFET00010001390.1">
    <property type="protein sequence ID" value="ENSRFEP00010001255.1"/>
    <property type="gene ID" value="ENSRFEG00010000954.1"/>
</dbReference>
<evidence type="ECO:0000256" key="1">
    <source>
        <dbReference type="SAM" id="MobiDB-lite"/>
    </source>
</evidence>
<protein>
    <submittedName>
        <fullName evidence="2">Uncharacterized protein</fullName>
    </submittedName>
</protein>
<dbReference type="GO" id="GO:0001664">
    <property type="term" value="F:G protein-coupled receptor binding"/>
    <property type="evidence" value="ECO:0007669"/>
    <property type="project" value="TreeGrafter"/>
</dbReference>
<reference evidence="3" key="3">
    <citation type="submission" date="2018-12" db="EMBL/GenBank/DDBJ databases">
        <title>G10K-VGP greater horseshoe bat female genome, primary haplotype.</title>
        <authorList>
            <person name="Teeling E."/>
            <person name="Myers G."/>
            <person name="Vernes S."/>
            <person name="Pippel M."/>
            <person name="Winkler S."/>
            <person name="Fedrigo O."/>
            <person name="Rhie A."/>
            <person name="Koren S."/>
            <person name="Phillippy A."/>
            <person name="Lewin H."/>
            <person name="Damas J."/>
            <person name="Howe K."/>
            <person name="Mountcastle J."/>
            <person name="Jarvis E.D."/>
        </authorList>
    </citation>
    <scope>NUCLEOTIDE SEQUENCE [LARGE SCALE GENOMIC DNA]</scope>
</reference>
<dbReference type="GO" id="GO:0005634">
    <property type="term" value="C:nucleus"/>
    <property type="evidence" value="ECO:0007669"/>
    <property type="project" value="TreeGrafter"/>
</dbReference>
<reference evidence="2" key="4">
    <citation type="submission" date="2025-08" db="UniProtKB">
        <authorList>
            <consortium name="Ensembl"/>
        </authorList>
    </citation>
    <scope>IDENTIFICATION</scope>
</reference>
<dbReference type="Proteomes" id="UP000472240">
    <property type="component" value="Chromosome 1"/>
</dbReference>
<sequence>MSGARPKTKTGAVGRACPKTEAKAIPGPRHKEEAQTWAQTEFGAEAMPQKEGVPQTNAVAWPLLSSECASGAKPVALSVDRELLRVDTETFPGSQGQSVGNPTLVWIRGGN</sequence>
<organism evidence="2 3">
    <name type="scientific">Rhinolophus ferrumequinum</name>
    <name type="common">Greater horseshoe bat</name>
    <dbReference type="NCBI Taxonomy" id="59479"/>
    <lineage>
        <taxon>Eukaryota</taxon>
        <taxon>Metazoa</taxon>
        <taxon>Chordata</taxon>
        <taxon>Craniata</taxon>
        <taxon>Vertebrata</taxon>
        <taxon>Euteleostomi</taxon>
        <taxon>Mammalia</taxon>
        <taxon>Eutheria</taxon>
        <taxon>Laurasiatheria</taxon>
        <taxon>Chiroptera</taxon>
        <taxon>Yinpterochiroptera</taxon>
        <taxon>Rhinolophoidea</taxon>
        <taxon>Rhinolophidae</taxon>
        <taxon>Rhinolophinae</taxon>
        <taxon>Rhinolophus</taxon>
    </lineage>
</organism>
<feature type="compositionally biased region" description="Polar residues" evidence="1">
    <location>
        <begin position="91"/>
        <end position="101"/>
    </location>
</feature>
<dbReference type="InParanoid" id="A0A671DP31"/>
<reference evidence="2 3" key="2">
    <citation type="journal article" date="2018" name="Annu Rev Anim Biosci">
        <title>Bat Biology, Genomes, and the Bat1K Project: To Generate Chromosome-Level Genomes for All Living Bat Species.</title>
        <authorList>
            <person name="Teeling E.C."/>
            <person name="Vernes S.C."/>
            <person name="Davalos L.M."/>
            <person name="Ray D.A."/>
            <person name="Gilbert M.T.P."/>
            <person name="Myers E."/>
        </authorList>
    </citation>
    <scope>NUCLEOTIDE SEQUENCE</scope>
</reference>
<dbReference type="PANTHER" id="PTHR46414">
    <property type="entry name" value="PROTEIN BHLHB9-RELATED"/>
    <property type="match status" value="1"/>
</dbReference>
<dbReference type="InterPro" id="IPR043374">
    <property type="entry name" value="GASP1-3"/>
</dbReference>
<dbReference type="GeneTree" id="ENSGT00940000162726"/>
<reference evidence="2" key="5">
    <citation type="submission" date="2025-09" db="UniProtKB">
        <authorList>
            <consortium name="Ensembl"/>
        </authorList>
    </citation>
    <scope>IDENTIFICATION</scope>
</reference>
<accession>A0A671DP31</accession>
<keyword evidence="3" id="KW-1185">Reference proteome</keyword>
<name>A0A671DP31_RHIFE</name>
<dbReference type="PANTHER" id="PTHR46414:SF1">
    <property type="entry name" value="G-PROTEIN COUPLED RECEPTOR-ASSOCIATED SORTING PROTEIN 2"/>
    <property type="match status" value="1"/>
</dbReference>
<evidence type="ECO:0000313" key="3">
    <source>
        <dbReference type="Proteomes" id="UP000472240"/>
    </source>
</evidence>
<evidence type="ECO:0000313" key="2">
    <source>
        <dbReference type="Ensembl" id="ENSRFEP00010001255.1"/>
    </source>
</evidence>